<feature type="region of interest" description="Disordered" evidence="1">
    <location>
        <begin position="205"/>
        <end position="230"/>
    </location>
</feature>
<name>A0A150TYU1_SORCE</name>
<comment type="caution">
    <text evidence="2">The sequence shown here is derived from an EMBL/GenBank/DDBJ whole genome shotgun (WGS) entry which is preliminary data.</text>
</comment>
<dbReference type="Proteomes" id="UP000075502">
    <property type="component" value="Unassembled WGS sequence"/>
</dbReference>
<evidence type="ECO:0000313" key="2">
    <source>
        <dbReference type="EMBL" id="KYG09875.1"/>
    </source>
</evidence>
<dbReference type="PROSITE" id="PS51257">
    <property type="entry name" value="PROKAR_LIPOPROTEIN"/>
    <property type="match status" value="1"/>
</dbReference>
<protein>
    <submittedName>
        <fullName evidence="2">Uncharacterized protein</fullName>
    </submittedName>
</protein>
<dbReference type="EMBL" id="JEME01000537">
    <property type="protein sequence ID" value="KYG09875.1"/>
    <property type="molecule type" value="Genomic_DNA"/>
</dbReference>
<gene>
    <name evidence="2" type="ORF">BE21_15510</name>
</gene>
<organism evidence="2 3">
    <name type="scientific">Sorangium cellulosum</name>
    <name type="common">Polyangium cellulosum</name>
    <dbReference type="NCBI Taxonomy" id="56"/>
    <lineage>
        <taxon>Bacteria</taxon>
        <taxon>Pseudomonadati</taxon>
        <taxon>Myxococcota</taxon>
        <taxon>Polyangia</taxon>
        <taxon>Polyangiales</taxon>
        <taxon>Polyangiaceae</taxon>
        <taxon>Sorangium</taxon>
    </lineage>
</organism>
<sequence>MGRSLETLVVAAVVVFALSCSIVDPGDREELRRRIAMLPPDTLSTWEKWNMNANAVKWLRMYKDPNDQVGKLQCRLKAGGTWSGWNDQEPTYTVADLLDCLLSGGDIPVTYTMCADLFQGVGDAAMKSKILHEQQVPGVTHVECRFVWDFRYEPEKVPPDLTNPREITLDELIDWLISLPAPPPGFASPQLVPLLCPLGAGPGWGCPPRPTDLPGEQPTDPTGGEPGDHP</sequence>
<reference evidence="2 3" key="1">
    <citation type="submission" date="2014-02" db="EMBL/GenBank/DDBJ databases">
        <title>The small core and large imbalanced accessory genome model reveals a collaborative survival strategy of Sorangium cellulosum strains in nature.</title>
        <authorList>
            <person name="Han K."/>
            <person name="Peng R."/>
            <person name="Blom J."/>
            <person name="Li Y.-Z."/>
        </authorList>
    </citation>
    <scope>NUCLEOTIDE SEQUENCE [LARGE SCALE GENOMIC DNA]</scope>
    <source>
        <strain evidence="2 3">So0007-03</strain>
    </source>
</reference>
<proteinExistence type="predicted"/>
<accession>A0A150TYU1</accession>
<dbReference type="AlphaFoldDB" id="A0A150TYU1"/>
<evidence type="ECO:0000313" key="3">
    <source>
        <dbReference type="Proteomes" id="UP000075502"/>
    </source>
</evidence>
<evidence type="ECO:0000256" key="1">
    <source>
        <dbReference type="SAM" id="MobiDB-lite"/>
    </source>
</evidence>